<sequence length="162" mass="18543">MIESWHVREALRDRFGSLLVDSPGFGDSAAGILRAYAPYKDSFASLSLKLQDTLFNTLYEHLGPGMTVQMNNGMTRRILISELPDAADDVLGILFDTLKPYSVNYDQLHAYWMNTASLAAMRVLYQRFAVFLPVSERRMIENIVRENYPPSRWESWIDSVSE</sequence>
<organism evidence="1">
    <name type="scientific">uncultured bacterium Contig29</name>
    <dbReference type="NCBI Taxonomy" id="1393550"/>
    <lineage>
        <taxon>Bacteria</taxon>
        <taxon>environmental samples</taxon>
    </lineage>
</organism>
<evidence type="ECO:0000313" key="1">
    <source>
        <dbReference type="EMBL" id="AHF24377.1"/>
    </source>
</evidence>
<reference evidence="1" key="1">
    <citation type="journal article" date="2013" name="PLoS ONE">
        <title>Metagenomic insights into the carbohydrate-active enzymes carried by the microorganisms adhering to solid digesta in the rumen of cows.</title>
        <authorList>
            <person name="Wang L."/>
            <person name="Hatem A."/>
            <person name="Catalyurek U.V."/>
            <person name="Morrison M."/>
            <person name="Yu Z."/>
        </authorList>
    </citation>
    <scope>NUCLEOTIDE SEQUENCE</scope>
</reference>
<protein>
    <submittedName>
        <fullName evidence="1">Uncharacterized protein</fullName>
    </submittedName>
</protein>
<accession>W0FNL5</accession>
<dbReference type="AlphaFoldDB" id="W0FNL5"/>
<proteinExistence type="predicted"/>
<dbReference type="EMBL" id="KC246792">
    <property type="protein sequence ID" value="AHF24377.1"/>
    <property type="molecule type" value="Genomic_DNA"/>
</dbReference>
<name>W0FNL5_9BACT</name>